<keyword evidence="3" id="KW-1185">Reference proteome</keyword>
<dbReference type="PANTHER" id="PTHR35010:SF2">
    <property type="entry name" value="BLL4672 PROTEIN"/>
    <property type="match status" value="1"/>
</dbReference>
<organism evidence="2 3">
    <name type="scientific">Allostreptomyces psammosilenae</name>
    <dbReference type="NCBI Taxonomy" id="1892865"/>
    <lineage>
        <taxon>Bacteria</taxon>
        <taxon>Bacillati</taxon>
        <taxon>Actinomycetota</taxon>
        <taxon>Actinomycetes</taxon>
        <taxon>Kitasatosporales</taxon>
        <taxon>Streptomycetaceae</taxon>
        <taxon>Allostreptomyces</taxon>
    </lineage>
</organism>
<proteinExistence type="predicted"/>
<dbReference type="AlphaFoldDB" id="A0A852ZUE5"/>
<dbReference type="Pfam" id="PF17765">
    <property type="entry name" value="MLTR_LBD"/>
    <property type="match status" value="1"/>
</dbReference>
<dbReference type="EMBL" id="JACBZD010000001">
    <property type="protein sequence ID" value="NYI04910.1"/>
    <property type="molecule type" value="Genomic_DNA"/>
</dbReference>
<accession>A0A852ZUE5</accession>
<dbReference type="CDD" id="cd00093">
    <property type="entry name" value="HTH_XRE"/>
    <property type="match status" value="1"/>
</dbReference>
<evidence type="ECO:0000259" key="1">
    <source>
        <dbReference type="SMART" id="SM00530"/>
    </source>
</evidence>
<dbReference type="Proteomes" id="UP000567795">
    <property type="component" value="Unassembled WGS sequence"/>
</dbReference>
<feature type="domain" description="HTH cro/C1-type" evidence="1">
    <location>
        <begin position="13"/>
        <end position="85"/>
    </location>
</feature>
<dbReference type="RefSeq" id="WP_179813741.1">
    <property type="nucleotide sequence ID" value="NZ_JACBZD010000001.1"/>
</dbReference>
<dbReference type="Gene3D" id="3.30.450.180">
    <property type="match status" value="1"/>
</dbReference>
<protein>
    <submittedName>
        <fullName evidence="2">Transcriptional regulator with XRE-family HTH domain</fullName>
    </submittedName>
</protein>
<dbReference type="SUPFAM" id="SSF47413">
    <property type="entry name" value="lambda repressor-like DNA-binding domains"/>
    <property type="match status" value="1"/>
</dbReference>
<reference evidence="2 3" key="1">
    <citation type="submission" date="2020-07" db="EMBL/GenBank/DDBJ databases">
        <title>Sequencing the genomes of 1000 actinobacteria strains.</title>
        <authorList>
            <person name="Klenk H.-P."/>
        </authorList>
    </citation>
    <scope>NUCLEOTIDE SEQUENCE [LARGE SCALE GENOMIC DNA]</scope>
    <source>
        <strain evidence="2 3">DSM 42178</strain>
    </source>
</reference>
<dbReference type="InterPro" id="IPR001387">
    <property type="entry name" value="Cro/C1-type_HTH"/>
</dbReference>
<dbReference type="Pfam" id="PF13560">
    <property type="entry name" value="HTH_31"/>
    <property type="match status" value="1"/>
</dbReference>
<name>A0A852ZUE5_9ACTN</name>
<dbReference type="Gene3D" id="1.10.260.40">
    <property type="entry name" value="lambda repressor-like DNA-binding domains"/>
    <property type="match status" value="1"/>
</dbReference>
<evidence type="ECO:0000313" key="3">
    <source>
        <dbReference type="Proteomes" id="UP000567795"/>
    </source>
</evidence>
<dbReference type="SMART" id="SM00530">
    <property type="entry name" value="HTH_XRE"/>
    <property type="match status" value="1"/>
</dbReference>
<gene>
    <name evidence="2" type="ORF">FHU37_001853</name>
</gene>
<dbReference type="InterPro" id="IPR010982">
    <property type="entry name" value="Lambda_DNA-bd_dom_sf"/>
</dbReference>
<evidence type="ECO:0000313" key="2">
    <source>
        <dbReference type="EMBL" id="NYI04910.1"/>
    </source>
</evidence>
<dbReference type="GO" id="GO:0003677">
    <property type="term" value="F:DNA binding"/>
    <property type="evidence" value="ECO:0007669"/>
    <property type="project" value="InterPro"/>
</dbReference>
<dbReference type="InterPro" id="IPR041413">
    <property type="entry name" value="MLTR_LBD"/>
</dbReference>
<dbReference type="PANTHER" id="PTHR35010">
    <property type="entry name" value="BLL4672 PROTEIN-RELATED"/>
    <property type="match status" value="1"/>
</dbReference>
<sequence length="278" mass="31756">MNSEHRRRELAAFIRSRRERRSPAEAGLAVTGRRRTPGLRREEVATMAGVSVTWYTWLEQARDIRVSRQVLTSLVNALGLDEVETAHLFQLAGEVPPSELAAPEPELPAQYRLLLTQLEPSPAYIVNRRFDIVAWNRACQVFYGDLERLAERRRNILWLTFAEPEFRRISADWEQEAAYTVALFRAQAGDALLQPDVAELVEELEQASPHFRRLWRRKDLAPFVPERRTMFHPSLGRVDLEYVKMHAAGDDKTLVAYLVPAGSELGKRITELIGDADG</sequence>
<comment type="caution">
    <text evidence="2">The sequence shown here is derived from an EMBL/GenBank/DDBJ whole genome shotgun (WGS) entry which is preliminary data.</text>
</comment>